<organism evidence="6 7">
    <name type="scientific">Belliella aquatica</name>
    <dbReference type="NCBI Taxonomy" id="1323734"/>
    <lineage>
        <taxon>Bacteria</taxon>
        <taxon>Pseudomonadati</taxon>
        <taxon>Bacteroidota</taxon>
        <taxon>Cytophagia</taxon>
        <taxon>Cytophagales</taxon>
        <taxon>Cyclobacteriaceae</taxon>
        <taxon>Belliella</taxon>
    </lineage>
</organism>
<dbReference type="InterPro" id="IPR050956">
    <property type="entry name" value="2C_system_His_kinase"/>
</dbReference>
<keyword evidence="7" id="KW-1185">Reference proteome</keyword>
<evidence type="ECO:0000256" key="1">
    <source>
        <dbReference type="ARBA" id="ARBA00022553"/>
    </source>
</evidence>
<dbReference type="CDD" id="cd17546">
    <property type="entry name" value="REC_hyHK_CKI1_RcsC-like"/>
    <property type="match status" value="1"/>
</dbReference>
<dbReference type="InterPro" id="IPR036641">
    <property type="entry name" value="HPT_dom_sf"/>
</dbReference>
<accession>A0ABQ1N1K2</accession>
<proteinExistence type="predicted"/>
<evidence type="ECO:0000256" key="2">
    <source>
        <dbReference type="PROSITE-ProRule" id="PRU00110"/>
    </source>
</evidence>
<evidence type="ECO:0000259" key="5">
    <source>
        <dbReference type="PROSITE" id="PS50894"/>
    </source>
</evidence>
<dbReference type="SMART" id="SM00073">
    <property type="entry name" value="HPT"/>
    <property type="match status" value="1"/>
</dbReference>
<comment type="caution">
    <text evidence="6">The sequence shown here is derived from an EMBL/GenBank/DDBJ whole genome shotgun (WGS) entry which is preliminary data.</text>
</comment>
<evidence type="ECO:0000313" key="6">
    <source>
        <dbReference type="EMBL" id="GGC49123.1"/>
    </source>
</evidence>
<dbReference type="SMART" id="SM00448">
    <property type="entry name" value="REC"/>
    <property type="match status" value="1"/>
</dbReference>
<feature type="modified residue" description="4-aspartylphosphate" evidence="3">
    <location>
        <position position="53"/>
    </location>
</feature>
<gene>
    <name evidence="6" type="ORF">GCM10010993_29480</name>
</gene>
<evidence type="ECO:0000259" key="4">
    <source>
        <dbReference type="PROSITE" id="PS50110"/>
    </source>
</evidence>
<feature type="domain" description="HPt" evidence="5">
    <location>
        <begin position="152"/>
        <end position="250"/>
    </location>
</feature>
<dbReference type="InterPro" id="IPR001789">
    <property type="entry name" value="Sig_transdc_resp-reg_receiver"/>
</dbReference>
<dbReference type="PANTHER" id="PTHR43719:SF28">
    <property type="entry name" value="PEROXIDE STRESS-ACTIVATED HISTIDINE KINASE MAK1-RELATED"/>
    <property type="match status" value="1"/>
</dbReference>
<dbReference type="InterPro" id="IPR011006">
    <property type="entry name" value="CheY-like_superfamily"/>
</dbReference>
<dbReference type="PANTHER" id="PTHR43719">
    <property type="entry name" value="TWO-COMPONENT HISTIDINE KINASE"/>
    <property type="match status" value="1"/>
</dbReference>
<feature type="domain" description="Response regulatory" evidence="4">
    <location>
        <begin position="5"/>
        <end position="119"/>
    </location>
</feature>
<dbReference type="Pfam" id="PF00072">
    <property type="entry name" value="Response_reg"/>
    <property type="match status" value="1"/>
</dbReference>
<dbReference type="SUPFAM" id="SSF52172">
    <property type="entry name" value="CheY-like"/>
    <property type="match status" value="1"/>
</dbReference>
<sequence>MKSKKVLIVDDNALNRRVFEHIIGQVYLYEVAENGKSAIDKLRLDQFDLILMDIQMPIMDGITALEIIKREQISHSPIIAISAYADQNDREYFLSTGFDDFISKPIKPKSFLETISNHIERKKSPTVAGMIDDFDDLELDTKVFNQLLKYNSLENILLVYEEFILETESLLSEIEPLIKEEKLNGIGDKLHIIKGNSGTLGAMKIFNSVKQFEKNIKNNIFDNTLKDYLTLMGLIASFKKHIQTIQDFNS</sequence>
<dbReference type="Gene3D" id="1.20.120.160">
    <property type="entry name" value="HPT domain"/>
    <property type="match status" value="1"/>
</dbReference>
<dbReference type="RefSeq" id="WP_188443862.1">
    <property type="nucleotide sequence ID" value="NZ_BMFD01000012.1"/>
</dbReference>
<dbReference type="SUPFAM" id="SSF47226">
    <property type="entry name" value="Histidine-containing phosphotransfer domain, HPT domain"/>
    <property type="match status" value="1"/>
</dbReference>
<dbReference type="PROSITE" id="PS50894">
    <property type="entry name" value="HPT"/>
    <property type="match status" value="1"/>
</dbReference>
<feature type="modified residue" description="Phosphohistidine" evidence="2">
    <location>
        <position position="191"/>
    </location>
</feature>
<dbReference type="InterPro" id="IPR008207">
    <property type="entry name" value="Sig_transdc_His_kin_Hpt_dom"/>
</dbReference>
<keyword evidence="1 3" id="KW-0597">Phosphoprotein</keyword>
<dbReference type="Gene3D" id="3.40.50.2300">
    <property type="match status" value="1"/>
</dbReference>
<dbReference type="Pfam" id="PF01627">
    <property type="entry name" value="Hpt"/>
    <property type="match status" value="1"/>
</dbReference>
<dbReference type="EMBL" id="BMFD01000012">
    <property type="protein sequence ID" value="GGC49123.1"/>
    <property type="molecule type" value="Genomic_DNA"/>
</dbReference>
<reference evidence="7" key="1">
    <citation type="journal article" date="2019" name="Int. J. Syst. Evol. Microbiol.">
        <title>The Global Catalogue of Microorganisms (GCM) 10K type strain sequencing project: providing services to taxonomists for standard genome sequencing and annotation.</title>
        <authorList>
            <consortium name="The Broad Institute Genomics Platform"/>
            <consortium name="The Broad Institute Genome Sequencing Center for Infectious Disease"/>
            <person name="Wu L."/>
            <person name="Ma J."/>
        </authorList>
    </citation>
    <scope>NUCLEOTIDE SEQUENCE [LARGE SCALE GENOMIC DNA]</scope>
    <source>
        <strain evidence="7">CGMCC 1.12479</strain>
    </source>
</reference>
<evidence type="ECO:0008006" key="8">
    <source>
        <dbReference type="Google" id="ProtNLM"/>
    </source>
</evidence>
<protein>
    <recommendedName>
        <fullName evidence="8">CheY chemotaxis protein or a CheY-like REC (Receiver) domain</fullName>
    </recommendedName>
</protein>
<dbReference type="PROSITE" id="PS50110">
    <property type="entry name" value="RESPONSE_REGULATORY"/>
    <property type="match status" value="1"/>
</dbReference>
<evidence type="ECO:0000313" key="7">
    <source>
        <dbReference type="Proteomes" id="UP000635885"/>
    </source>
</evidence>
<dbReference type="Proteomes" id="UP000635885">
    <property type="component" value="Unassembled WGS sequence"/>
</dbReference>
<name>A0ABQ1N1K2_9BACT</name>
<evidence type="ECO:0000256" key="3">
    <source>
        <dbReference type="PROSITE-ProRule" id="PRU00169"/>
    </source>
</evidence>